<evidence type="ECO:0000256" key="3">
    <source>
        <dbReference type="ARBA" id="ARBA00022676"/>
    </source>
</evidence>
<dbReference type="GO" id="GO:0016757">
    <property type="term" value="F:glycosyltransferase activity"/>
    <property type="evidence" value="ECO:0007669"/>
    <property type="project" value="UniProtKB-KW"/>
</dbReference>
<evidence type="ECO:0000313" key="6">
    <source>
        <dbReference type="EMBL" id="ANP74108.1"/>
    </source>
</evidence>
<comment type="similarity">
    <text evidence="2">Belongs to the glycosyltransferase 2 family.</text>
</comment>
<reference evidence="6 7" key="1">
    <citation type="submission" date="2016-06" db="EMBL/GenBank/DDBJ databases">
        <title>Genome sequencing of Cryobacterium arcticum PAMC 27867.</title>
        <authorList>
            <person name="Lee J."/>
            <person name="Kim O.-S."/>
        </authorList>
    </citation>
    <scope>NUCLEOTIDE SEQUENCE [LARGE SCALE GENOMIC DNA]</scope>
    <source>
        <strain evidence="6 7">PAMC 27867</strain>
    </source>
</reference>
<dbReference type="STRING" id="670052.PA27867_3178"/>
<dbReference type="PANTHER" id="PTHR43179">
    <property type="entry name" value="RHAMNOSYLTRANSFERASE WBBL"/>
    <property type="match status" value="1"/>
</dbReference>
<dbReference type="KEGG" id="cart:PA27867_3178"/>
<evidence type="ECO:0000256" key="2">
    <source>
        <dbReference type="ARBA" id="ARBA00006739"/>
    </source>
</evidence>
<feature type="region of interest" description="Disordered" evidence="5">
    <location>
        <begin position="294"/>
        <end position="322"/>
    </location>
</feature>
<dbReference type="Proteomes" id="UP000092582">
    <property type="component" value="Chromosome 1"/>
</dbReference>
<dbReference type="SUPFAM" id="SSF53448">
    <property type="entry name" value="Nucleotide-diphospho-sugar transferases"/>
    <property type="match status" value="1"/>
</dbReference>
<gene>
    <name evidence="6" type="ORF">PA27867_3178</name>
</gene>
<evidence type="ECO:0000256" key="4">
    <source>
        <dbReference type="ARBA" id="ARBA00022679"/>
    </source>
</evidence>
<organism evidence="6 7">
    <name type="scientific">Cryobacterium arcticum</name>
    <dbReference type="NCBI Taxonomy" id="670052"/>
    <lineage>
        <taxon>Bacteria</taxon>
        <taxon>Bacillati</taxon>
        <taxon>Actinomycetota</taxon>
        <taxon>Actinomycetes</taxon>
        <taxon>Micrococcales</taxon>
        <taxon>Microbacteriaceae</taxon>
        <taxon>Cryobacterium</taxon>
    </lineage>
</organism>
<keyword evidence="4" id="KW-0808">Transferase</keyword>
<evidence type="ECO:0000313" key="7">
    <source>
        <dbReference type="Proteomes" id="UP000092582"/>
    </source>
</evidence>
<feature type="compositionally biased region" description="Basic and acidic residues" evidence="5">
    <location>
        <begin position="307"/>
        <end position="316"/>
    </location>
</feature>
<dbReference type="EMBL" id="CP016282">
    <property type="protein sequence ID" value="ANP74108.1"/>
    <property type="molecule type" value="Genomic_DNA"/>
</dbReference>
<sequence>MMPSADLGIVVVNHGYPDQLERNLVGIGQSVRPALVVVVDNFSGIAQREATTRLCAREGWTLLAPGLDLGFAAGANAGARLLRSRGCNLLLLLDPAVWIDAAGVLVLAAACVADPQRILGTNIRRQDGSICDGGGTVDIRRGHAPTRDGAAGSAPDGWLSASCLMIHGSLWDWLGGFDETYFLLWEDVDLSWRCVAAGGSLAVRDDIMVLRSAPDSVPAVGADLVRLYSNCRNRLAFAAEHLTRRQLLGWLLHSPGYAAEVLRAEGRRRPARRAGPMLAAAVRGTAAGSAVALRRLSGPAPYRPGGRRADERRSAPEQKTIG</sequence>
<keyword evidence="7" id="KW-1185">Reference proteome</keyword>
<proteinExistence type="inferred from homology"/>
<dbReference type="PANTHER" id="PTHR43179:SF12">
    <property type="entry name" value="GALACTOFURANOSYLTRANSFERASE GLFT2"/>
    <property type="match status" value="1"/>
</dbReference>
<protein>
    <recommendedName>
        <fullName evidence="8">Glycosyltransferase</fullName>
    </recommendedName>
</protein>
<comment type="pathway">
    <text evidence="1">Cell wall biogenesis; cell wall polysaccharide biosynthesis.</text>
</comment>
<name>A0A1B1BNL6_9MICO</name>
<accession>A0A1B1BNL6</accession>
<dbReference type="RefSeq" id="WP_157109264.1">
    <property type="nucleotide sequence ID" value="NZ_CP016282.1"/>
</dbReference>
<dbReference type="AlphaFoldDB" id="A0A1B1BNL6"/>
<evidence type="ECO:0008006" key="8">
    <source>
        <dbReference type="Google" id="ProtNLM"/>
    </source>
</evidence>
<evidence type="ECO:0000256" key="5">
    <source>
        <dbReference type="SAM" id="MobiDB-lite"/>
    </source>
</evidence>
<evidence type="ECO:0000256" key="1">
    <source>
        <dbReference type="ARBA" id="ARBA00004776"/>
    </source>
</evidence>
<dbReference type="OrthoDB" id="9771846at2"/>
<keyword evidence="3" id="KW-0328">Glycosyltransferase</keyword>
<dbReference type="InterPro" id="IPR029044">
    <property type="entry name" value="Nucleotide-diphossugar_trans"/>
</dbReference>
<dbReference type="Gene3D" id="3.90.550.10">
    <property type="entry name" value="Spore Coat Polysaccharide Biosynthesis Protein SpsA, Chain A"/>
    <property type="match status" value="1"/>
</dbReference>